<organism evidence="1 2">
    <name type="scientific">Segatella copri</name>
    <dbReference type="NCBI Taxonomy" id="165179"/>
    <lineage>
        <taxon>Bacteria</taxon>
        <taxon>Pseudomonadati</taxon>
        <taxon>Bacteroidota</taxon>
        <taxon>Bacteroidia</taxon>
        <taxon>Bacteroidales</taxon>
        <taxon>Prevotellaceae</taxon>
        <taxon>Segatella</taxon>
    </lineage>
</organism>
<name>A0AA90UTI0_9BACT</name>
<protein>
    <recommendedName>
        <fullName evidence="3">Lipoprotein</fullName>
    </recommendedName>
</protein>
<comment type="caution">
    <text evidence="1">The sequence shown here is derived from an EMBL/GenBank/DDBJ whole genome shotgun (WGS) entry which is preliminary data.</text>
</comment>
<gene>
    <name evidence="1" type="ORF">F7D71_05525</name>
</gene>
<dbReference type="Proteomes" id="UP000423156">
    <property type="component" value="Unassembled WGS sequence"/>
</dbReference>
<dbReference type="RefSeq" id="WP_153092533.1">
    <property type="nucleotide sequence ID" value="NZ_VZBZ01000074.1"/>
</dbReference>
<proteinExistence type="predicted"/>
<dbReference type="AlphaFoldDB" id="A0AA90UTI0"/>
<evidence type="ECO:0008006" key="3">
    <source>
        <dbReference type="Google" id="ProtNLM"/>
    </source>
</evidence>
<evidence type="ECO:0000313" key="2">
    <source>
        <dbReference type="Proteomes" id="UP000423156"/>
    </source>
</evidence>
<reference evidence="2" key="1">
    <citation type="submission" date="2019-09" db="EMBL/GenBank/DDBJ databases">
        <title>Distinct polysaccharide growth profiles of human intestinal Prevotella copri isolates.</title>
        <authorList>
            <person name="Fehlner-Peach H."/>
            <person name="Magnabosco C."/>
            <person name="Raghavan V."/>
            <person name="Scher J.U."/>
            <person name="Tett A."/>
            <person name="Cox L.M."/>
            <person name="Gottsegen C."/>
            <person name="Watters A."/>
            <person name="Wiltshire- Gordon J.D."/>
            <person name="Segata N."/>
            <person name="Bonneau R."/>
            <person name="Littman D.R."/>
        </authorList>
    </citation>
    <scope>NUCLEOTIDE SEQUENCE [LARGE SCALE GENOMIC DNA]</scope>
    <source>
        <strain evidence="2">BU41712</strain>
    </source>
</reference>
<evidence type="ECO:0000313" key="1">
    <source>
        <dbReference type="EMBL" id="MQN77330.1"/>
    </source>
</evidence>
<accession>A0AA90UTI0</accession>
<sequence>MKKIFLVILPALLFVACKSEPVKTETRMYELTFVDGKTEIYTIKNVDINAHACIGHSGGTYHFYLPSAGYIDAVIRFKRVK</sequence>
<dbReference type="PROSITE" id="PS51257">
    <property type="entry name" value="PROKAR_LIPOPROTEIN"/>
    <property type="match status" value="1"/>
</dbReference>
<dbReference type="EMBL" id="VZBZ01000074">
    <property type="protein sequence ID" value="MQN77330.1"/>
    <property type="molecule type" value="Genomic_DNA"/>
</dbReference>